<organism evidence="3 4">
    <name type="scientific">Tahibacter harae</name>
    <dbReference type="NCBI Taxonomy" id="2963937"/>
    <lineage>
        <taxon>Bacteria</taxon>
        <taxon>Pseudomonadati</taxon>
        <taxon>Pseudomonadota</taxon>
        <taxon>Gammaproteobacteria</taxon>
        <taxon>Lysobacterales</taxon>
        <taxon>Rhodanobacteraceae</taxon>
        <taxon>Tahibacter</taxon>
    </lineage>
</organism>
<gene>
    <name evidence="3" type="ORF">NM961_11930</name>
</gene>
<reference evidence="3" key="1">
    <citation type="submission" date="2022-07" db="EMBL/GenBank/DDBJ databases">
        <title>Tahibacter sp., a new gammaproteobacterium isolated from the silt sample collected at pig farm.</title>
        <authorList>
            <person name="Chen H."/>
        </authorList>
    </citation>
    <scope>NUCLEOTIDE SEQUENCE</scope>
    <source>
        <strain evidence="3">P2K</strain>
    </source>
</reference>
<protein>
    <submittedName>
        <fullName evidence="3">CHAT domain-containing protein</fullName>
    </submittedName>
</protein>
<dbReference type="SUPFAM" id="SSF48452">
    <property type="entry name" value="TPR-like"/>
    <property type="match status" value="2"/>
</dbReference>
<dbReference type="RefSeq" id="WP_255914585.1">
    <property type="nucleotide sequence ID" value="NZ_JANFQO010000009.1"/>
</dbReference>
<dbReference type="SMART" id="SM00028">
    <property type="entry name" value="TPR"/>
    <property type="match status" value="3"/>
</dbReference>
<evidence type="ECO:0000259" key="2">
    <source>
        <dbReference type="Pfam" id="PF12770"/>
    </source>
</evidence>
<evidence type="ECO:0000256" key="1">
    <source>
        <dbReference type="SAM" id="SignalP"/>
    </source>
</evidence>
<dbReference type="Gene3D" id="1.25.40.10">
    <property type="entry name" value="Tetratricopeptide repeat domain"/>
    <property type="match status" value="2"/>
</dbReference>
<dbReference type="InterPro" id="IPR011990">
    <property type="entry name" value="TPR-like_helical_dom_sf"/>
</dbReference>
<keyword evidence="1" id="KW-0732">Signal</keyword>
<dbReference type="PANTHER" id="PTHR10098">
    <property type="entry name" value="RAPSYN-RELATED"/>
    <property type="match status" value="1"/>
</dbReference>
<name>A0ABT1QT00_9GAMM</name>
<accession>A0ABT1QT00</accession>
<evidence type="ECO:0000313" key="4">
    <source>
        <dbReference type="Proteomes" id="UP001165498"/>
    </source>
</evidence>
<proteinExistence type="predicted"/>
<feature type="chain" id="PRO_5045248624" evidence="1">
    <location>
        <begin position="23"/>
        <end position="998"/>
    </location>
</feature>
<keyword evidence="4" id="KW-1185">Reference proteome</keyword>
<sequence length="998" mass="106744">MPRRPLSLLLLLLVLFAPLSQAASVTERLDSLIPREAYAEAKAVGLPALADAKEHDAVVALLFNLALESPPDFSEAEWTPWRDELDRKRRAVDGPQARSLATLAMWRAQQAWQKRDVEGANAAVAEALQLLREGKGRIATVEQVYVLAVAAQLRGMQGGYAEGSQLADEAVKLLPAPRSMLERVRRLRALYFYSLFEDRLGHYETAIATARQGIAEADQLGVPNNAFRRRLVGALSESLISRGDFAAVRELMRPELERLRRLPDASPRDLAMVLGHLGEAERQLGDREQALQLYQESAARAATDPGLVASGSYAAILGNLGSLAYEMQRYAEAETALVQNLEQLEKMFGGDSLRVVPPLTVAGEIALERNLPDEAENRFRRVLAIVATQLGPQHPEGAPALRGLARISLRRGDAVQAAALLKGALAQQEAAIGTEHPQLLSWRCDLADALAQSGDKAGAFANALLVEQRRSRLVGAVAPVLGETQALEFKRGLGRCSERLLALAAGGGDAQQVSAAWNEIAAARGLATRLAGQRLEAARQGLQGEEKQRWEQWSKAALSYADALRGGADAATLAGLRRELDAAVEALGAATPLLPLKRRPLAELLQSLPAQAGLVAYATGAGAKAPHLYAFVAEAGALPRLLDLGEQAAQDARAERWYRLMREPGREDELRAAGQAVRRELFDALKLKNPGGRLFVIAEAGVHRLNFAALPDGEGFLIERGLRTHLLETEHDLAAAAPAGERRHLLLLGVPELARADKSDLGRLRGSCPELDEAFAALPGAEREIDTLAEVSRAAGRAEVTALKGSAATVAALRRSAPQAGIIHFATHAFEIGASCAQQAAAVRRGVGLRRDDAGAAASARAALAREAGLVLSGEGGSNGLLLGADVSTLALDGVGWVVLSACDTGLGARLDDEGVFGLRRAFRLAGARTVVMSLWPVDDAATSAWMEALYRSRLEKKSDTVDAVAAADLAVLDARRQRGESVHPFYWAGFVASGDWR</sequence>
<dbReference type="PANTHER" id="PTHR10098:SF108">
    <property type="entry name" value="TETRATRICOPEPTIDE REPEAT PROTEIN 28"/>
    <property type="match status" value="1"/>
</dbReference>
<comment type="caution">
    <text evidence="3">The sequence shown here is derived from an EMBL/GenBank/DDBJ whole genome shotgun (WGS) entry which is preliminary data.</text>
</comment>
<dbReference type="Proteomes" id="UP001165498">
    <property type="component" value="Unassembled WGS sequence"/>
</dbReference>
<dbReference type="EMBL" id="JANFQO010000009">
    <property type="protein sequence ID" value="MCQ4165418.1"/>
    <property type="molecule type" value="Genomic_DNA"/>
</dbReference>
<dbReference type="InterPro" id="IPR024983">
    <property type="entry name" value="CHAT_dom"/>
</dbReference>
<feature type="signal peptide" evidence="1">
    <location>
        <begin position="1"/>
        <end position="22"/>
    </location>
</feature>
<dbReference type="Pfam" id="PF13424">
    <property type="entry name" value="TPR_12"/>
    <property type="match status" value="1"/>
</dbReference>
<dbReference type="InterPro" id="IPR019734">
    <property type="entry name" value="TPR_rpt"/>
</dbReference>
<dbReference type="Pfam" id="PF12770">
    <property type="entry name" value="CHAT"/>
    <property type="match status" value="1"/>
</dbReference>
<evidence type="ECO:0000313" key="3">
    <source>
        <dbReference type="EMBL" id="MCQ4165418.1"/>
    </source>
</evidence>
<feature type="domain" description="CHAT" evidence="2">
    <location>
        <begin position="676"/>
        <end position="996"/>
    </location>
</feature>